<protein>
    <submittedName>
        <fullName evidence="3">PSP1-domain-containing protein</fullName>
    </submittedName>
</protein>
<gene>
    <name evidence="3" type="ORF">LAESUDRAFT_572629</name>
</gene>
<feature type="region of interest" description="Disordered" evidence="1">
    <location>
        <begin position="451"/>
        <end position="491"/>
    </location>
</feature>
<dbReference type="InParanoid" id="A0A165FJR4"/>
<name>A0A165FJR4_9APHY</name>
<feature type="compositionally biased region" description="Low complexity" evidence="1">
    <location>
        <begin position="349"/>
        <end position="366"/>
    </location>
</feature>
<keyword evidence="4" id="KW-1185">Reference proteome</keyword>
<dbReference type="Pfam" id="PF04468">
    <property type="entry name" value="PSP1"/>
    <property type="match status" value="1"/>
</dbReference>
<evidence type="ECO:0000256" key="1">
    <source>
        <dbReference type="SAM" id="MobiDB-lite"/>
    </source>
</evidence>
<organism evidence="3 4">
    <name type="scientific">Laetiporus sulphureus 93-53</name>
    <dbReference type="NCBI Taxonomy" id="1314785"/>
    <lineage>
        <taxon>Eukaryota</taxon>
        <taxon>Fungi</taxon>
        <taxon>Dikarya</taxon>
        <taxon>Basidiomycota</taxon>
        <taxon>Agaricomycotina</taxon>
        <taxon>Agaricomycetes</taxon>
        <taxon>Polyporales</taxon>
        <taxon>Laetiporus</taxon>
    </lineage>
</organism>
<dbReference type="FunCoup" id="A0A165FJR4">
    <property type="interactions" value="304"/>
</dbReference>
<dbReference type="EMBL" id="KV427613">
    <property type="protein sequence ID" value="KZT09077.1"/>
    <property type="molecule type" value="Genomic_DNA"/>
</dbReference>
<feature type="compositionally biased region" description="Polar residues" evidence="1">
    <location>
        <begin position="77"/>
        <end position="98"/>
    </location>
</feature>
<feature type="domain" description="PSP1 C-terminal" evidence="2">
    <location>
        <begin position="604"/>
        <end position="689"/>
    </location>
</feature>
<accession>A0A165FJR4</accession>
<dbReference type="PROSITE" id="PS51411">
    <property type="entry name" value="PSP1_C"/>
    <property type="match status" value="1"/>
</dbReference>
<dbReference type="Proteomes" id="UP000076871">
    <property type="component" value="Unassembled WGS sequence"/>
</dbReference>
<reference evidence="3 4" key="1">
    <citation type="journal article" date="2016" name="Mol. Biol. Evol.">
        <title>Comparative Genomics of Early-Diverging Mushroom-Forming Fungi Provides Insights into the Origins of Lignocellulose Decay Capabilities.</title>
        <authorList>
            <person name="Nagy L.G."/>
            <person name="Riley R."/>
            <person name="Tritt A."/>
            <person name="Adam C."/>
            <person name="Daum C."/>
            <person name="Floudas D."/>
            <person name="Sun H."/>
            <person name="Yadav J.S."/>
            <person name="Pangilinan J."/>
            <person name="Larsson K.H."/>
            <person name="Matsuura K."/>
            <person name="Barry K."/>
            <person name="Labutti K."/>
            <person name="Kuo R."/>
            <person name="Ohm R.A."/>
            <person name="Bhattacharya S.S."/>
            <person name="Shirouzu T."/>
            <person name="Yoshinaga Y."/>
            <person name="Martin F.M."/>
            <person name="Grigoriev I.V."/>
            <person name="Hibbett D.S."/>
        </authorList>
    </citation>
    <scope>NUCLEOTIDE SEQUENCE [LARGE SCALE GENOMIC DNA]</scope>
    <source>
        <strain evidence="3 4">93-53</strain>
    </source>
</reference>
<dbReference type="InterPro" id="IPR007557">
    <property type="entry name" value="PSP1_C"/>
</dbReference>
<dbReference type="RefSeq" id="XP_040766817.1">
    <property type="nucleotide sequence ID" value="XM_040903002.1"/>
</dbReference>
<evidence type="ECO:0000259" key="2">
    <source>
        <dbReference type="PROSITE" id="PS51411"/>
    </source>
</evidence>
<feature type="region of interest" description="Disordered" evidence="1">
    <location>
        <begin position="1"/>
        <end position="142"/>
    </location>
</feature>
<dbReference type="PANTHER" id="PTHR43830">
    <property type="entry name" value="PROTEIN PSP1"/>
    <property type="match status" value="1"/>
</dbReference>
<dbReference type="GO" id="GO:0005737">
    <property type="term" value="C:cytoplasm"/>
    <property type="evidence" value="ECO:0007669"/>
    <property type="project" value="TreeGrafter"/>
</dbReference>
<feature type="region of interest" description="Disordered" evidence="1">
    <location>
        <begin position="339"/>
        <end position="423"/>
    </location>
</feature>
<dbReference type="NCBIfam" id="NF041131">
    <property type="entry name" value="RicT_YaaT_fam"/>
    <property type="match status" value="1"/>
</dbReference>
<feature type="compositionally biased region" description="Polar residues" evidence="1">
    <location>
        <begin position="35"/>
        <end position="54"/>
    </location>
</feature>
<evidence type="ECO:0000313" key="4">
    <source>
        <dbReference type="Proteomes" id="UP000076871"/>
    </source>
</evidence>
<sequence>MQQYISDDADRQNRFLSDHGTETPNSLRERAASQPPRTSSHAFFSSPMQPTRNPSGGVWPRLSGLNPNNINGALPQSVPTRHASFSSSPPANSLTSVMRESRFASTFEDDESEALSDIQDAYSADPYDPYDDRFNRPSYQSSRGRTYAIDLTRSRSQSLATSRPGAIGSGLPHGSSSLWNDSVLSNAKNIPTSRYNGELKPPGSSRYGSLGAIARSSSTGYGSITDPSNMSPFVRDVGQILLDDGSAFRELWAGMNPPRDENGGGGSGTTSRRHSVSVVQSRRPTIVGFNAPAANGGDGPEEMNRPGPFHSATFAGGGGLMISDDELASDLNMLSFRDDASRDTTNARSPPSTLSMQPPSQPSSLPIYAPLSRSPPSARERLSPYQPLHLNIPSGSFASRQPTGSPSDSGLSGGSPSRGGHVDSYVQEGIAFGGARQARFVPGQGIQHIPEQSVLPSPLSPVGVRSNGHYGQGPTHALGHPHSPQMQRRPSDANKTLNDLGKGVPLHSVPTSWPLFIVEFKAGRTDLFYSTDLTQDHIRVGDLVIVEADRGKDLGTVINDTITLAEVEAFQKQQKLMNIGYADAHGVPTSPSGSGPSGKEINPKVIFGKATAADIQTLAIKSQDENKALELCRSKVRQRKLPMEVVDAEYQWDRRKLTFYFVAEKRIDFRELVRELFRLYKTRIWMASLGGAGGYEQ</sequence>
<dbReference type="AlphaFoldDB" id="A0A165FJR4"/>
<proteinExistence type="predicted"/>
<feature type="compositionally biased region" description="Basic and acidic residues" evidence="1">
    <location>
        <begin position="8"/>
        <end position="31"/>
    </location>
</feature>
<dbReference type="InterPro" id="IPR047767">
    <property type="entry name" value="PSP1-like"/>
</dbReference>
<evidence type="ECO:0000313" key="3">
    <source>
        <dbReference type="EMBL" id="KZT09077.1"/>
    </source>
</evidence>
<dbReference type="PANTHER" id="PTHR43830:SF3">
    <property type="entry name" value="PROTEIN PSP1"/>
    <property type="match status" value="1"/>
</dbReference>
<dbReference type="OrthoDB" id="243127at2759"/>
<feature type="region of interest" description="Disordered" evidence="1">
    <location>
        <begin position="253"/>
        <end position="312"/>
    </location>
</feature>
<dbReference type="GeneID" id="63820033"/>